<keyword evidence="4" id="KW-1185">Reference proteome</keyword>
<organism evidence="3 4">
    <name type="scientific">Kalanchoe fedtschenkoi</name>
    <name type="common">Lavender scallops</name>
    <name type="synonym">South American air plant</name>
    <dbReference type="NCBI Taxonomy" id="63787"/>
    <lineage>
        <taxon>Eukaryota</taxon>
        <taxon>Viridiplantae</taxon>
        <taxon>Streptophyta</taxon>
        <taxon>Embryophyta</taxon>
        <taxon>Tracheophyta</taxon>
        <taxon>Spermatophyta</taxon>
        <taxon>Magnoliopsida</taxon>
        <taxon>eudicotyledons</taxon>
        <taxon>Gunneridae</taxon>
        <taxon>Pentapetalae</taxon>
        <taxon>Saxifragales</taxon>
        <taxon>Crassulaceae</taxon>
        <taxon>Kalanchoe</taxon>
    </lineage>
</organism>
<feature type="compositionally biased region" description="Acidic residues" evidence="1">
    <location>
        <begin position="84"/>
        <end position="94"/>
    </location>
</feature>
<protein>
    <submittedName>
        <fullName evidence="3">Uncharacterized protein</fullName>
    </submittedName>
</protein>
<accession>A0A7N1A660</accession>
<sequence>MVMNQTDRIVIGVIVAGGLAWSAYVACKGAYAWLRHQQELARREAEEMERLVRSCKSHISNIRAATDRILSRQAQLREQREASEDAESEDERVN</sequence>
<feature type="compositionally biased region" description="Basic and acidic residues" evidence="1">
    <location>
        <begin position="74"/>
        <end position="83"/>
    </location>
</feature>
<name>A0A7N1A660_KALFE</name>
<evidence type="ECO:0000313" key="4">
    <source>
        <dbReference type="Proteomes" id="UP000594263"/>
    </source>
</evidence>
<reference evidence="3" key="1">
    <citation type="submission" date="2021-01" db="UniProtKB">
        <authorList>
            <consortium name="EnsemblPlants"/>
        </authorList>
    </citation>
    <scope>IDENTIFICATION</scope>
</reference>
<dbReference type="Proteomes" id="UP000594263">
    <property type="component" value="Unplaced"/>
</dbReference>
<proteinExistence type="predicted"/>
<dbReference type="EnsemblPlants" id="Kaladp0095s0015.1.v1.1">
    <property type="protein sequence ID" value="Kaladp0095s0015.1.v1.1.CDS.1"/>
    <property type="gene ID" value="Kaladp0095s0015.v1.1"/>
</dbReference>
<evidence type="ECO:0000256" key="2">
    <source>
        <dbReference type="SAM" id="Phobius"/>
    </source>
</evidence>
<evidence type="ECO:0000313" key="3">
    <source>
        <dbReference type="EnsemblPlants" id="Kaladp0095s0015.1.v1.1.CDS.1"/>
    </source>
</evidence>
<evidence type="ECO:0000256" key="1">
    <source>
        <dbReference type="SAM" id="MobiDB-lite"/>
    </source>
</evidence>
<keyword evidence="2" id="KW-0472">Membrane</keyword>
<feature type="region of interest" description="Disordered" evidence="1">
    <location>
        <begin position="74"/>
        <end position="94"/>
    </location>
</feature>
<keyword evidence="2" id="KW-0812">Transmembrane</keyword>
<feature type="transmembrane region" description="Helical" evidence="2">
    <location>
        <begin position="12"/>
        <end position="34"/>
    </location>
</feature>
<dbReference type="AlphaFoldDB" id="A0A7N1A660"/>
<keyword evidence="2" id="KW-1133">Transmembrane helix</keyword>
<dbReference type="Gramene" id="Kaladp0095s0015.1.v1.1">
    <property type="protein sequence ID" value="Kaladp0095s0015.1.v1.1.CDS.1"/>
    <property type="gene ID" value="Kaladp0095s0015.v1.1"/>
</dbReference>